<dbReference type="PANTHER" id="PTHR20858">
    <property type="entry name" value="PHOSPHOMETHYLPYRIMIDINE KINASE"/>
    <property type="match status" value="1"/>
</dbReference>
<dbReference type="EC" id="2.7.1.49" evidence="2"/>
<comment type="caution">
    <text evidence="4">The sequence shown here is derived from an EMBL/GenBank/DDBJ whole genome shotgun (WGS) entry which is preliminary data.</text>
</comment>
<dbReference type="GO" id="GO:0008902">
    <property type="term" value="F:hydroxymethylpyrimidine kinase activity"/>
    <property type="evidence" value="ECO:0007669"/>
    <property type="project" value="UniProtKB-EC"/>
</dbReference>
<dbReference type="InterPro" id="IPR029056">
    <property type="entry name" value="Ribokinase-like"/>
</dbReference>
<dbReference type="EMBL" id="JANUXW010000001">
    <property type="protein sequence ID" value="MCS4533114.1"/>
    <property type="molecule type" value="Genomic_DNA"/>
</dbReference>
<dbReference type="Proteomes" id="UP001166947">
    <property type="component" value="Unassembled WGS sequence"/>
</dbReference>
<keyword evidence="4" id="KW-0808">Transferase</keyword>
<dbReference type="CDD" id="cd01169">
    <property type="entry name" value="HMPP_kinase"/>
    <property type="match status" value="1"/>
</dbReference>
<dbReference type="Pfam" id="PF08543">
    <property type="entry name" value="Phos_pyr_kin"/>
    <property type="match status" value="1"/>
</dbReference>
<keyword evidence="4" id="KW-0418">Kinase</keyword>
<dbReference type="InterPro" id="IPR013749">
    <property type="entry name" value="PM/HMP-P_kinase-1"/>
</dbReference>
<evidence type="ECO:0000256" key="1">
    <source>
        <dbReference type="ARBA" id="ARBA00004948"/>
    </source>
</evidence>
<dbReference type="InterPro" id="IPR004399">
    <property type="entry name" value="HMP/HMP-P_kinase_dom"/>
</dbReference>
<dbReference type="NCBIfam" id="TIGR00097">
    <property type="entry name" value="HMP-P_kinase"/>
    <property type="match status" value="1"/>
</dbReference>
<reference evidence="4" key="1">
    <citation type="submission" date="2022-08" db="EMBL/GenBank/DDBJ databases">
        <authorList>
            <person name="Volokhov D.V."/>
            <person name="Furtak V.A."/>
            <person name="Zagorodnyaya T.A."/>
        </authorList>
    </citation>
    <scope>NUCLEOTIDE SEQUENCE</scope>
    <source>
        <strain evidence="4">CSL10203-ORH2</strain>
    </source>
</reference>
<gene>
    <name evidence="4" type="primary">thiD</name>
    <name evidence="4" type="ORF">NXS09_02220</name>
</gene>
<dbReference type="GO" id="GO:0008972">
    <property type="term" value="F:phosphomethylpyrimidine kinase activity"/>
    <property type="evidence" value="ECO:0007669"/>
    <property type="project" value="UniProtKB-EC"/>
</dbReference>
<evidence type="ECO:0000313" key="5">
    <source>
        <dbReference type="Proteomes" id="UP001166947"/>
    </source>
</evidence>
<protein>
    <recommendedName>
        <fullName evidence="2">hydroxymethylpyrimidine kinase</fullName>
        <ecNumber evidence="2">2.7.1.49</ecNumber>
    </recommendedName>
</protein>
<keyword evidence="5" id="KW-1185">Reference proteome</keyword>
<name>A0ABT2FBK1_9NEIS</name>
<dbReference type="RefSeq" id="WP_259290918.1">
    <property type="nucleotide sequence ID" value="NZ_JANUXW010000001.1"/>
</dbReference>
<accession>A0ABT2FBK1</accession>
<sequence>MPSKPITRALTIAGSDSGGGAGIQADLKTFGALGAYGASVITAVTAQNTQGVQAVHTVPPEIIAAQCESVFSDIRIDAVKIGMLPDIETIKTVAAALRKYNNNGFLVLDPVLVATSGDNLALEDTVAVMCEELLPLADVITPNLNELAKLTGNPLAKNEEEMLAQGQQLMEKGAEAVLLKGGHWVDSKEASDWLLADDQEPQCFRSSRVDTINTHGTGCTLAAAIAALRPQRTSLSTAVAAAKTYLHGAIEAGAGWRVGKGSGPLAHFWRQYRD</sequence>
<evidence type="ECO:0000259" key="3">
    <source>
        <dbReference type="Pfam" id="PF08543"/>
    </source>
</evidence>
<dbReference type="Gene3D" id="3.40.1190.20">
    <property type="match status" value="1"/>
</dbReference>
<evidence type="ECO:0000256" key="2">
    <source>
        <dbReference type="ARBA" id="ARBA00012135"/>
    </source>
</evidence>
<dbReference type="SUPFAM" id="SSF53613">
    <property type="entry name" value="Ribokinase-like"/>
    <property type="match status" value="1"/>
</dbReference>
<reference evidence="4" key="2">
    <citation type="journal article" date="2023" name="Curr. Microbiol.">
        <title>Neisseria montereyensis sp. nov., Isolated from Oropharynx of California Sea Lion (Zalophus californianus): Genomic, Phylogenetic, and Phenotypic Study.</title>
        <authorList>
            <person name="Volokhov D.V."/>
            <person name="Zagorodnyaya T.A."/>
            <person name="Furtak V.A."/>
            <person name="Nattanmai G."/>
            <person name="Randall L."/>
            <person name="Jose S."/>
            <person name="Gao Y."/>
            <person name="Gulland F.M."/>
            <person name="Eisenberg T."/>
            <person name="Delmonte P."/>
            <person name="Blom J."/>
            <person name="Mitchell K.K."/>
        </authorList>
    </citation>
    <scope>NUCLEOTIDE SEQUENCE</scope>
    <source>
        <strain evidence="4">CSL10203-ORH2</strain>
    </source>
</reference>
<organism evidence="4 5">
    <name type="scientific">Neisseria montereyensis</name>
    <dbReference type="NCBI Taxonomy" id="2973938"/>
    <lineage>
        <taxon>Bacteria</taxon>
        <taxon>Pseudomonadati</taxon>
        <taxon>Pseudomonadota</taxon>
        <taxon>Betaproteobacteria</taxon>
        <taxon>Neisseriales</taxon>
        <taxon>Neisseriaceae</taxon>
        <taxon>Neisseria</taxon>
    </lineage>
</organism>
<feature type="domain" description="Pyridoxamine kinase/Phosphomethylpyrimidine kinase" evidence="3">
    <location>
        <begin position="16"/>
        <end position="265"/>
    </location>
</feature>
<proteinExistence type="predicted"/>
<dbReference type="PANTHER" id="PTHR20858:SF17">
    <property type="entry name" value="HYDROXYMETHYLPYRIMIDINE_PHOSPHOMETHYLPYRIMIDINE KINASE THI20-RELATED"/>
    <property type="match status" value="1"/>
</dbReference>
<evidence type="ECO:0000313" key="4">
    <source>
        <dbReference type="EMBL" id="MCS4533114.1"/>
    </source>
</evidence>
<comment type="pathway">
    <text evidence="1">Cofactor biosynthesis; thiamine diphosphate biosynthesis.</text>
</comment>